<dbReference type="EMBL" id="JBHLSS010000045">
    <property type="protein sequence ID" value="MFC0709406.1"/>
    <property type="molecule type" value="Genomic_DNA"/>
</dbReference>
<evidence type="ECO:0000313" key="3">
    <source>
        <dbReference type="Proteomes" id="UP001589891"/>
    </source>
</evidence>
<gene>
    <name evidence="2" type="ORF">ACFFGX_07285</name>
</gene>
<dbReference type="PROSITE" id="PS50222">
    <property type="entry name" value="EF_HAND_2"/>
    <property type="match status" value="1"/>
</dbReference>
<dbReference type="SUPFAM" id="SSF47473">
    <property type="entry name" value="EF-hand"/>
    <property type="match status" value="1"/>
</dbReference>
<dbReference type="InterPro" id="IPR002048">
    <property type="entry name" value="EF_hand_dom"/>
</dbReference>
<dbReference type="Gene3D" id="1.10.238.10">
    <property type="entry name" value="EF-hand"/>
    <property type="match status" value="1"/>
</dbReference>
<dbReference type="InterPro" id="IPR011992">
    <property type="entry name" value="EF-hand-dom_pair"/>
</dbReference>
<evidence type="ECO:0000313" key="2">
    <source>
        <dbReference type="EMBL" id="MFC0709406.1"/>
    </source>
</evidence>
<proteinExistence type="predicted"/>
<feature type="domain" description="EF-hand" evidence="1">
    <location>
        <begin position="34"/>
        <end position="69"/>
    </location>
</feature>
<name>A0ABV6SJX6_AZOPA</name>
<keyword evidence="3" id="KW-1185">Reference proteome</keyword>
<comment type="caution">
    <text evidence="2">The sequence shown here is derived from an EMBL/GenBank/DDBJ whole genome shotgun (WGS) entry which is preliminary data.</text>
</comment>
<sequence>MRNSFISLVFAGALGVALCVMVGIALAGPVRGERLQAELQERFAHADRDGDGRLSETEAEAGMPFVARHFAAIDSEGQGSVSLEQVKAFAREQVARRKAGQ</sequence>
<evidence type="ECO:0000259" key="1">
    <source>
        <dbReference type="PROSITE" id="PS50222"/>
    </source>
</evidence>
<dbReference type="Proteomes" id="UP001589891">
    <property type="component" value="Unassembled WGS sequence"/>
</dbReference>
<reference evidence="2 3" key="1">
    <citation type="submission" date="2024-09" db="EMBL/GenBank/DDBJ databases">
        <authorList>
            <person name="Sun Q."/>
            <person name="Mori K."/>
        </authorList>
    </citation>
    <scope>NUCLEOTIDE SEQUENCE [LARGE SCALE GENOMIC DNA]</scope>
    <source>
        <strain evidence="2 3">NCAIM B.01794</strain>
    </source>
</reference>
<organism evidence="2 3">
    <name type="scientific">Azorhizophilus paspali</name>
    <name type="common">Azotobacter paspali</name>
    <dbReference type="NCBI Taxonomy" id="69963"/>
    <lineage>
        <taxon>Bacteria</taxon>
        <taxon>Pseudomonadati</taxon>
        <taxon>Pseudomonadota</taxon>
        <taxon>Gammaproteobacteria</taxon>
        <taxon>Pseudomonadales</taxon>
        <taxon>Pseudomonadaceae</taxon>
        <taxon>Azorhizophilus</taxon>
    </lineage>
</organism>
<protein>
    <submittedName>
        <fullName evidence="2">EF-hand domain-containing protein</fullName>
    </submittedName>
</protein>
<dbReference type="RefSeq" id="WP_376944288.1">
    <property type="nucleotide sequence ID" value="NZ_CP171449.1"/>
</dbReference>
<accession>A0ABV6SJX6</accession>